<dbReference type="GO" id="GO:0000796">
    <property type="term" value="C:condensin complex"/>
    <property type="evidence" value="ECO:0007669"/>
    <property type="project" value="TreeGrafter"/>
</dbReference>
<dbReference type="InterPro" id="IPR016024">
    <property type="entry name" value="ARM-type_fold"/>
</dbReference>
<comment type="caution">
    <text evidence="2">The sequence shown here is derived from an EMBL/GenBank/DDBJ whole genome shotgun (WGS) entry which is preliminary data.</text>
</comment>
<proteinExistence type="predicted"/>
<name>A0A9W7ATL8_9STRA</name>
<dbReference type="GO" id="GO:0000070">
    <property type="term" value="P:mitotic sister chromatid segregation"/>
    <property type="evidence" value="ECO:0007669"/>
    <property type="project" value="TreeGrafter"/>
</dbReference>
<organism evidence="2 3">
    <name type="scientific">Triparma laevis f. inornata</name>
    <dbReference type="NCBI Taxonomy" id="1714386"/>
    <lineage>
        <taxon>Eukaryota</taxon>
        <taxon>Sar</taxon>
        <taxon>Stramenopiles</taxon>
        <taxon>Ochrophyta</taxon>
        <taxon>Bolidophyceae</taxon>
        <taxon>Parmales</taxon>
        <taxon>Triparmaceae</taxon>
        <taxon>Triparma</taxon>
    </lineage>
</organism>
<dbReference type="Pfam" id="PF12422">
    <property type="entry name" value="Condensin2nSMC"/>
    <property type="match status" value="1"/>
</dbReference>
<protein>
    <submittedName>
        <fullName evidence="2">Uncharacterized protein</fullName>
    </submittedName>
</protein>
<sequence length="1270" mass="138942">MSTSLRTSIIKAISGPTPVVSLVGLYGKYNPSQSAYVDAIEALGRKEATSAFRSLKATVDSVLEDELYVPEALFEDADDSLISKKGDVVCDEKAELHLNFLRIVAVSVEAFVTSNPTLFEGEAKNGMETYEGKSTKKLTLEEAICGCARTLHDQLIDFSKLYVTPSTSLQLSIMKMCEKFYLKKFNGCEDLILNLLPLLLIKSCDMNCREEDVERVWRLREAFGEIAFEEEGMDIFKKFLMKTISSPSYLTSECGLKFLVHLFTLDRHLTTDVHDAVKSQLVKANPKQLRSYGEIYLRAWKGATEEEIRSNIEELCLQPLMEASMTVADANLAKNIRLTLKPLHEAKKDPEVDALLFRMYNPILWRNINAANGHVRNFACGILADTFPLHDPEADAKKKIETIQKGVDAFSSLLVDRDVRVRVAASENCAMTIKSFWDLLPIKDIRQLLNVIVTQQACDSSSPKVRMAAINGLCLIMENDASHGVLKGMLPLLANMIHDHDKLVKLAMVRLLAKVKTTRGIKFFHIVKVPHLHARLANEDVDSLVAKEMSQLLQNSYFPQGPEVTASQQMTRTIDFMKKSPEAAKVFYGTFHSIMSVSTVAKLVAMLLKCLATSVDVERASVAAAEAAKKKSKKRGADSEMPPPPPAAGGILNAKDSALMASICESIYTLWSSITGELEEAKNKASKTTLLDAFKGKVLTNAHSHFDAKAVAAVSENDGDKKYNANRCCAALLSCAGNMPVEAVEGLVVSLTEKLRVAASTDDMTEEIGRELTPHIALLCQWGKEDVVCNSLGYSIQKFFEADEADDEIEDAGGSSSSGKNKKKKSKRKNKEISSAGGTTKSMEQFDRKNVLDNDIFKTAITSLVPTLKAPAALIILKNIMGGSDASSIAARAKILQCENACKVLESSLECARSVAEKIVRTESGDVIDGQKVDIIIGACEIYGRMALHKEASIAHVSDDEENDSFKLNENARSLLTWLSQKIAPALSAKKSDEDILGLGGDVLSPIAKSRPKQKKKTAAAAANDEFGDQTEEPVVGSSIGEGHALAVQLMKSGLVIFGEWLAVGGEGAGSAEIATMFESWGELMTDNKELRAELFLAYGRAFLQLAKFGDEARGVFRAMLGCNDLSADDEKSMKTIFAHAVKMNGKMVVEEVYRACSYDVQNQATLARTVEELIPRNCGVSVVAKYCMMLVLESSAASKEMVRFASTQLSKSETDGSLVFNERIVGVLVFSSHKSASREVNALCDKLEGKSWGKFGELVLDLKDKMLMA</sequence>
<reference evidence="3" key="1">
    <citation type="journal article" date="2023" name="Commun. Biol.">
        <title>Genome analysis of Parmales, the sister group of diatoms, reveals the evolutionary specialization of diatoms from phago-mixotrophs to photoautotrophs.</title>
        <authorList>
            <person name="Ban H."/>
            <person name="Sato S."/>
            <person name="Yoshikawa S."/>
            <person name="Yamada K."/>
            <person name="Nakamura Y."/>
            <person name="Ichinomiya M."/>
            <person name="Sato N."/>
            <person name="Blanc-Mathieu R."/>
            <person name="Endo H."/>
            <person name="Kuwata A."/>
            <person name="Ogata H."/>
        </authorList>
    </citation>
    <scope>NUCLEOTIDE SEQUENCE [LARGE SCALE GENOMIC DNA]</scope>
</reference>
<dbReference type="PANTHER" id="PTHR16199:SF4">
    <property type="entry name" value="CONDENSIN-2 COMPLEX SUBUNIT G2"/>
    <property type="match status" value="1"/>
</dbReference>
<dbReference type="EMBL" id="BLQM01000258">
    <property type="protein sequence ID" value="GMH78891.1"/>
    <property type="molecule type" value="Genomic_DNA"/>
</dbReference>
<dbReference type="SUPFAM" id="SSF48371">
    <property type="entry name" value="ARM repeat"/>
    <property type="match status" value="1"/>
</dbReference>
<dbReference type="Gene3D" id="1.25.10.10">
    <property type="entry name" value="Leucine-rich Repeat Variant"/>
    <property type="match status" value="1"/>
</dbReference>
<feature type="compositionally biased region" description="Basic residues" evidence="1">
    <location>
        <begin position="820"/>
        <end position="830"/>
    </location>
</feature>
<gene>
    <name evidence="2" type="ORF">TL16_g07966</name>
</gene>
<feature type="region of interest" description="Disordered" evidence="1">
    <location>
        <begin position="628"/>
        <end position="650"/>
    </location>
</feature>
<dbReference type="InterPro" id="IPR024741">
    <property type="entry name" value="Condensin2_G2"/>
</dbReference>
<evidence type="ECO:0000256" key="1">
    <source>
        <dbReference type="SAM" id="MobiDB-lite"/>
    </source>
</evidence>
<dbReference type="Proteomes" id="UP001162640">
    <property type="component" value="Unassembled WGS sequence"/>
</dbReference>
<dbReference type="InterPro" id="IPR011989">
    <property type="entry name" value="ARM-like"/>
</dbReference>
<dbReference type="PANTHER" id="PTHR16199">
    <property type="entry name" value="CONDENSIN-2 COMPLEX SUBUNIT G2"/>
    <property type="match status" value="1"/>
</dbReference>
<dbReference type="AlphaFoldDB" id="A0A9W7ATL8"/>
<feature type="region of interest" description="Disordered" evidence="1">
    <location>
        <begin position="809"/>
        <end position="840"/>
    </location>
</feature>
<evidence type="ECO:0000313" key="2">
    <source>
        <dbReference type="EMBL" id="GMH78891.1"/>
    </source>
</evidence>
<dbReference type="GO" id="GO:0005634">
    <property type="term" value="C:nucleus"/>
    <property type="evidence" value="ECO:0007669"/>
    <property type="project" value="InterPro"/>
</dbReference>
<accession>A0A9W7ATL8</accession>
<evidence type="ECO:0000313" key="3">
    <source>
        <dbReference type="Proteomes" id="UP001162640"/>
    </source>
</evidence>